<dbReference type="InterPro" id="IPR007149">
    <property type="entry name" value="Leo1"/>
</dbReference>
<dbReference type="EMBL" id="GL883008">
    <property type="protein sequence ID" value="EGG23134.1"/>
    <property type="molecule type" value="Genomic_DNA"/>
</dbReference>
<dbReference type="Proteomes" id="UP000007797">
    <property type="component" value="Unassembled WGS sequence"/>
</dbReference>
<feature type="compositionally biased region" description="Low complexity" evidence="1">
    <location>
        <begin position="615"/>
        <end position="636"/>
    </location>
</feature>
<feature type="compositionally biased region" description="Acidic residues" evidence="1">
    <location>
        <begin position="238"/>
        <end position="257"/>
    </location>
</feature>
<dbReference type="STRING" id="1054147.F4PNT1"/>
<organism evidence="3 4">
    <name type="scientific">Cavenderia fasciculata</name>
    <name type="common">Slime mold</name>
    <name type="synonym">Dictyostelium fasciculatum</name>
    <dbReference type="NCBI Taxonomy" id="261658"/>
    <lineage>
        <taxon>Eukaryota</taxon>
        <taxon>Amoebozoa</taxon>
        <taxon>Evosea</taxon>
        <taxon>Eumycetozoa</taxon>
        <taxon>Dictyostelia</taxon>
        <taxon>Acytosteliales</taxon>
        <taxon>Cavenderiaceae</taxon>
        <taxon>Cavenderia</taxon>
    </lineage>
</organism>
<evidence type="ECO:0000313" key="4">
    <source>
        <dbReference type="Proteomes" id="UP000007797"/>
    </source>
</evidence>
<dbReference type="GeneID" id="14875428"/>
<name>F4PNT1_CACFS</name>
<keyword evidence="2" id="KW-0472">Membrane</keyword>
<evidence type="ECO:0000313" key="3">
    <source>
        <dbReference type="EMBL" id="EGG23134.1"/>
    </source>
</evidence>
<dbReference type="OMA" id="RSDRSMH"/>
<dbReference type="AlphaFoldDB" id="F4PNT1"/>
<evidence type="ECO:0000256" key="2">
    <source>
        <dbReference type="SAM" id="Phobius"/>
    </source>
</evidence>
<feature type="region of interest" description="Disordered" evidence="1">
    <location>
        <begin position="180"/>
        <end position="322"/>
    </location>
</feature>
<feature type="compositionally biased region" description="Acidic residues" evidence="1">
    <location>
        <begin position="567"/>
        <end position="598"/>
    </location>
</feature>
<feature type="compositionally biased region" description="Low complexity" evidence="1">
    <location>
        <begin position="219"/>
        <end position="233"/>
    </location>
</feature>
<feature type="compositionally biased region" description="Acidic residues" evidence="1">
    <location>
        <begin position="544"/>
        <end position="553"/>
    </location>
</feature>
<gene>
    <name evidence="3" type="primary">leo1</name>
    <name evidence="3" type="ORF">DFA_05264</name>
</gene>
<proteinExistence type="predicted"/>
<keyword evidence="2" id="KW-0812">Transmembrane</keyword>
<feature type="compositionally biased region" description="Basic residues" evidence="1">
    <location>
        <begin position="265"/>
        <end position="294"/>
    </location>
</feature>
<dbReference type="PANTHER" id="PTHR23146:SF0">
    <property type="entry name" value="RNA POLYMERASE-ASSOCIATED PROTEIN LEO1"/>
    <property type="match status" value="1"/>
</dbReference>
<dbReference type="GO" id="GO:0016593">
    <property type="term" value="C:Cdc73/Paf1 complex"/>
    <property type="evidence" value="ECO:0007669"/>
    <property type="project" value="InterPro"/>
</dbReference>
<feature type="compositionally biased region" description="Acidic residues" evidence="1">
    <location>
        <begin position="192"/>
        <end position="208"/>
    </location>
</feature>
<dbReference type="GO" id="GO:0006368">
    <property type="term" value="P:transcription elongation by RNA polymerase II"/>
    <property type="evidence" value="ECO:0007669"/>
    <property type="project" value="InterPro"/>
</dbReference>
<dbReference type="GO" id="GO:1990269">
    <property type="term" value="F:RNA polymerase II C-terminal domain phosphoserine binding"/>
    <property type="evidence" value="ECO:0007669"/>
    <property type="project" value="TreeGrafter"/>
</dbReference>
<dbReference type="PANTHER" id="PTHR23146">
    <property type="entry name" value="LEO1 PROTEIN"/>
    <property type="match status" value="1"/>
</dbReference>
<dbReference type="KEGG" id="dfa:DFA_05264"/>
<sequence length="653" mass="75041">MAIAFDKIEQVNLKLSQLERVILQTKRHHDHIRDVQARIWSPTTVGFMLLFVSVAISMALIQNKVEENERLIQELKEQSVLNLREQITFYAFSTQLEDYINSAKGTIITRESILELEKIAKSLDTLKQQGVIKDPRPMKRNAQRPDVEYGYPWDDDTIFCGSDHIIDSDEDDIVSSINKKRSSSINNTSNATDDDDDDNIFGDEDEADNNEKKKRKKSSSSNDNNNKSSSSSKITRDDSEEEEEASGDDQNNEEEEQSGGSDREKKRKDKKKKDKKDKKKKKKEKKERREKKHKGSDSEQQQPSSSSDRHGGDEMVDDDTGYGGEYQEVEELKEVIRPPVHLTHIDSTPLPKAKIMKLKVLNILGIQPIPFHPKSYEKDEEIAERGRPSNVESVIRWRWALDQHGRPTKESNTRLIQWSDGSTHLFIGNEALEVKEHELAGDQFYVYNKQDNFIECEGKVDSKIAIRPTKVRSKAHMRLRESIASRTQKSAKIKSIVTTVDPEKEKVQRERAEAEKIRIARGQRDTKVNKLAQKLNLDTKYLEGEDGDEEEENSGFGYNGDGFIDDREYDDDEGDSYSGDDDDDDDDDGSGSEQEDEYDERRNENKLNNIKESTKTINNNKNRNNQSKSSTTTLEEILSESESEEERVNHKRR</sequence>
<feature type="region of interest" description="Disordered" evidence="1">
    <location>
        <begin position="541"/>
        <end position="653"/>
    </location>
</feature>
<keyword evidence="2" id="KW-1133">Transmembrane helix</keyword>
<reference evidence="4" key="1">
    <citation type="journal article" date="2011" name="Genome Res.">
        <title>Phylogeny-wide analysis of social amoeba genomes highlights ancient origins for complex intercellular communication.</title>
        <authorList>
            <person name="Heidel A.J."/>
            <person name="Lawal H.M."/>
            <person name="Felder M."/>
            <person name="Schilde C."/>
            <person name="Helps N.R."/>
            <person name="Tunggal B."/>
            <person name="Rivero F."/>
            <person name="John U."/>
            <person name="Schleicher M."/>
            <person name="Eichinger L."/>
            <person name="Platzer M."/>
            <person name="Noegel A.A."/>
            <person name="Schaap P."/>
            <person name="Gloeckner G."/>
        </authorList>
    </citation>
    <scope>NUCLEOTIDE SEQUENCE [LARGE SCALE GENOMIC DNA]</scope>
    <source>
        <strain evidence="4">SH3</strain>
    </source>
</reference>
<feature type="transmembrane region" description="Helical" evidence="2">
    <location>
        <begin position="39"/>
        <end position="61"/>
    </location>
</feature>
<keyword evidence="4" id="KW-1185">Reference proteome</keyword>
<dbReference type="GO" id="GO:0032968">
    <property type="term" value="P:positive regulation of transcription elongation by RNA polymerase II"/>
    <property type="evidence" value="ECO:0007669"/>
    <property type="project" value="TreeGrafter"/>
</dbReference>
<dbReference type="RefSeq" id="XP_004360985.1">
    <property type="nucleotide sequence ID" value="XM_004360928.1"/>
</dbReference>
<protein>
    <submittedName>
        <fullName evidence="3">RNA polymerase II complex component</fullName>
    </submittedName>
</protein>
<accession>F4PNT1</accession>
<dbReference type="Pfam" id="PF04004">
    <property type="entry name" value="Leo1"/>
    <property type="match status" value="1"/>
</dbReference>
<dbReference type="OrthoDB" id="20844at2759"/>
<evidence type="ECO:0000256" key="1">
    <source>
        <dbReference type="SAM" id="MobiDB-lite"/>
    </source>
</evidence>